<accession>A0AAJ2H088</accession>
<keyword evidence="1" id="KW-0547">Nucleotide-binding</keyword>
<dbReference type="Gene3D" id="3.40.50.300">
    <property type="entry name" value="P-loop containing nucleotide triphosphate hydrolases"/>
    <property type="match status" value="1"/>
</dbReference>
<comment type="caution">
    <text evidence="1">The sequence shown here is derived from an EMBL/GenBank/DDBJ whole genome shotgun (WGS) entry which is preliminary data.</text>
</comment>
<reference evidence="1" key="1">
    <citation type="submission" date="2023-04" db="EMBL/GenBank/DDBJ databases">
        <title>Genomic characterization of faba bean (Vicia faba) microsymbionts in Mexican soils.</title>
        <authorList>
            <person name="Rivera Orduna F.N."/>
            <person name="Guevara-Luna J."/>
            <person name="Yan J."/>
            <person name="Arroyo-Herrera I."/>
            <person name="Li Y."/>
            <person name="Vasquez-Murrieta M.S."/>
            <person name="Wang E.T."/>
        </authorList>
    </citation>
    <scope>NUCLEOTIDE SEQUENCE</scope>
    <source>
        <strain evidence="1">CH26</strain>
    </source>
</reference>
<evidence type="ECO:0000313" key="2">
    <source>
        <dbReference type="Proteomes" id="UP001268610"/>
    </source>
</evidence>
<dbReference type="EMBL" id="JAVLSF010000577">
    <property type="protein sequence ID" value="MDR9778206.1"/>
    <property type="molecule type" value="Genomic_DNA"/>
</dbReference>
<dbReference type="AlphaFoldDB" id="A0AAJ2H088"/>
<gene>
    <name evidence="1" type="ORF">RJJ65_37345</name>
</gene>
<proteinExistence type="predicted"/>
<feature type="non-terminal residue" evidence="1">
    <location>
        <position position="98"/>
    </location>
</feature>
<dbReference type="InterPro" id="IPR027417">
    <property type="entry name" value="P-loop_NTPase"/>
</dbReference>
<keyword evidence="1" id="KW-0067">ATP-binding</keyword>
<sequence>MYSNDEQQINKLNVVIKNCLKEGFQYSDIVILSKVAESKSLVHQNKHMFKACVYTHESECLRYTSIHKFKGLEAPVIILTDFDEIESDEAKKMLFTGT</sequence>
<organism evidence="1 2">
    <name type="scientific">Rhizobium hidalgonense</name>
    <dbReference type="NCBI Taxonomy" id="1538159"/>
    <lineage>
        <taxon>Bacteria</taxon>
        <taxon>Pseudomonadati</taxon>
        <taxon>Pseudomonadota</taxon>
        <taxon>Alphaproteobacteria</taxon>
        <taxon>Hyphomicrobiales</taxon>
        <taxon>Rhizobiaceae</taxon>
        <taxon>Rhizobium/Agrobacterium group</taxon>
        <taxon>Rhizobium</taxon>
    </lineage>
</organism>
<dbReference type="RefSeq" id="WP_310866318.1">
    <property type="nucleotide sequence ID" value="NZ_JAVLSF010000577.1"/>
</dbReference>
<protein>
    <submittedName>
        <fullName evidence="1">ATP-binding domain-containing protein</fullName>
    </submittedName>
</protein>
<dbReference type="GO" id="GO:0005524">
    <property type="term" value="F:ATP binding"/>
    <property type="evidence" value="ECO:0007669"/>
    <property type="project" value="UniProtKB-KW"/>
</dbReference>
<evidence type="ECO:0000313" key="1">
    <source>
        <dbReference type="EMBL" id="MDR9778206.1"/>
    </source>
</evidence>
<dbReference type="Proteomes" id="UP001268610">
    <property type="component" value="Unassembled WGS sequence"/>
</dbReference>
<name>A0AAJ2H088_9HYPH</name>